<dbReference type="GO" id="GO:0070819">
    <property type="term" value="F:menaquinone-dependent protoporphyrinogen oxidase activity"/>
    <property type="evidence" value="ECO:0007669"/>
    <property type="project" value="TreeGrafter"/>
</dbReference>
<evidence type="ECO:0000313" key="2">
    <source>
        <dbReference type="EMBL" id="KYC45707.1"/>
    </source>
</evidence>
<dbReference type="AlphaFoldDB" id="A0A150IL97"/>
<gene>
    <name evidence="2" type="ORF">APG10_00603</name>
    <name evidence="3" type="ORF">APG11_00787</name>
</gene>
<dbReference type="Pfam" id="PF12724">
    <property type="entry name" value="Flavodoxin_5"/>
    <property type="match status" value="1"/>
</dbReference>
<evidence type="ECO:0000313" key="4">
    <source>
        <dbReference type="Proteomes" id="UP000091929"/>
    </source>
</evidence>
<evidence type="ECO:0000259" key="1">
    <source>
        <dbReference type="PROSITE" id="PS50902"/>
    </source>
</evidence>
<accession>A0A150IL97</accession>
<dbReference type="InterPro" id="IPR008254">
    <property type="entry name" value="Flavodoxin/NO_synth"/>
</dbReference>
<dbReference type="InterPro" id="IPR052200">
    <property type="entry name" value="Protoporphyrinogen_IX_DH"/>
</dbReference>
<evidence type="ECO:0000313" key="5">
    <source>
        <dbReference type="Proteomes" id="UP000092401"/>
    </source>
</evidence>
<dbReference type="EMBL" id="LNGF01000014">
    <property type="protein sequence ID" value="KYC47908.1"/>
    <property type="molecule type" value="Genomic_DNA"/>
</dbReference>
<dbReference type="GO" id="GO:0006783">
    <property type="term" value="P:heme biosynthetic process"/>
    <property type="evidence" value="ECO:0007669"/>
    <property type="project" value="TreeGrafter"/>
</dbReference>
<dbReference type="EMBL" id="LNGE01000012">
    <property type="protein sequence ID" value="KYC45707.1"/>
    <property type="molecule type" value="Genomic_DNA"/>
</dbReference>
<dbReference type="InterPro" id="IPR026816">
    <property type="entry name" value="Flavodoxin_dom"/>
</dbReference>
<proteinExistence type="predicted"/>
<dbReference type="Proteomes" id="UP000091929">
    <property type="component" value="Unassembled WGS sequence"/>
</dbReference>
<feature type="domain" description="Flavodoxin-like" evidence="1">
    <location>
        <begin position="14"/>
        <end position="194"/>
    </location>
</feature>
<dbReference type="GO" id="GO:0010181">
    <property type="term" value="F:FMN binding"/>
    <property type="evidence" value="ECO:0007669"/>
    <property type="project" value="InterPro"/>
</dbReference>
<dbReference type="Proteomes" id="UP000092401">
    <property type="component" value="Unassembled WGS sequence"/>
</dbReference>
<dbReference type="Gene3D" id="3.40.50.360">
    <property type="match status" value="1"/>
</dbReference>
<comment type="caution">
    <text evidence="2">The sequence shown here is derived from an EMBL/GenBank/DDBJ whole genome shotgun (WGS) entry which is preliminary data.</text>
</comment>
<dbReference type="SUPFAM" id="SSF52218">
    <property type="entry name" value="Flavoproteins"/>
    <property type="match status" value="1"/>
</dbReference>
<organism evidence="2 5">
    <name type="scientific">Candidatus Methanofastidiosum methylothiophilum</name>
    <dbReference type="NCBI Taxonomy" id="1705564"/>
    <lineage>
        <taxon>Archaea</taxon>
        <taxon>Methanobacteriati</taxon>
        <taxon>Methanobacteriota</taxon>
        <taxon>Stenosarchaea group</taxon>
        <taxon>Candidatus Methanofastidiosia</taxon>
        <taxon>Candidatus Methanofastidiosales</taxon>
        <taxon>Candidatus Methanofastidiosaceae</taxon>
        <taxon>Candidatus Methanofastidiosum</taxon>
    </lineage>
</organism>
<sequence>MKDTLFRERMAKNVLVVYGSRYGCTEEVSKEIVKVLEKEGLEVSLVNLESTKDAPDVKNFDAVLVGSGIKIGKWTKGTDNFLKKNKTQLKDKTLGLYTCSGLAMEDAEKAKKMYVEEKMEDLGIDAQLFDVFPGKSILSDFDLSNPNIGFIERKIIEQAAKAQAKDNKPIKIDEKWKNDPKGWEEIKSFASKFAKMVKSK</sequence>
<dbReference type="PANTHER" id="PTHR38030">
    <property type="entry name" value="PROTOPORPHYRINOGEN IX DEHYDROGENASE [MENAQUINONE]"/>
    <property type="match status" value="1"/>
</dbReference>
<protein>
    <submittedName>
        <fullName evidence="2">Protoporphyrinogen oxidase</fullName>
    </submittedName>
</protein>
<dbReference type="PROSITE" id="PS50902">
    <property type="entry name" value="FLAVODOXIN_LIKE"/>
    <property type="match status" value="1"/>
</dbReference>
<dbReference type="InterPro" id="IPR029039">
    <property type="entry name" value="Flavoprotein-like_sf"/>
</dbReference>
<name>A0A150IL97_9EURY</name>
<accession>A0A150ISR4</accession>
<reference evidence="4 5" key="1">
    <citation type="journal article" date="2016" name="ISME J.">
        <title>Chasing the elusive Euryarchaeota class WSA2: genomes reveal a uniquely fastidious methyl-reducing methanogen.</title>
        <authorList>
            <person name="Nobu M.K."/>
            <person name="Narihiro T."/>
            <person name="Kuroda K."/>
            <person name="Mei R."/>
            <person name="Liu W.T."/>
        </authorList>
    </citation>
    <scope>NUCLEOTIDE SEQUENCE [LARGE SCALE GENOMIC DNA]</scope>
    <source>
        <strain evidence="2">B03fssc0709_Meth_Bin005</strain>
        <strain evidence="3">B15fssc0709_Meth_Bin003</strain>
    </source>
</reference>
<evidence type="ECO:0000313" key="3">
    <source>
        <dbReference type="EMBL" id="KYC47908.1"/>
    </source>
</evidence>
<dbReference type="PANTHER" id="PTHR38030:SF2">
    <property type="entry name" value="PROTOPORPHYRINOGEN IX DEHYDROGENASE [QUINONE]"/>
    <property type="match status" value="1"/>
</dbReference>